<organism evidence="2 3">
    <name type="scientific">Paenibacillus polymyxa</name>
    <name type="common">Bacillus polymyxa</name>
    <dbReference type="NCBI Taxonomy" id="1406"/>
    <lineage>
        <taxon>Bacteria</taxon>
        <taxon>Bacillati</taxon>
        <taxon>Bacillota</taxon>
        <taxon>Bacilli</taxon>
        <taxon>Bacillales</taxon>
        <taxon>Paenibacillaceae</taxon>
        <taxon>Paenibacillus</taxon>
    </lineage>
</organism>
<gene>
    <name evidence="2" type="ORF">JDW19_22765</name>
</gene>
<dbReference type="Pfam" id="PF18734">
    <property type="entry name" value="HEPN_AbiU2"/>
    <property type="match status" value="1"/>
</dbReference>
<name>A0A8I1ITR6_PAEPO</name>
<comment type="caution">
    <text evidence="2">The sequence shown here is derived from an EMBL/GenBank/DDBJ whole genome shotgun (WGS) entry which is preliminary data.</text>
</comment>
<dbReference type="EMBL" id="JAEHFQ010000016">
    <property type="protein sequence ID" value="MBM0635927.1"/>
    <property type="molecule type" value="Genomic_DNA"/>
</dbReference>
<sequence>MIKDEEFFDEPFLLEYRDEIKFFYSELVHLNVQLSIIDKIRRFRFDLFVSPDQTTFFSTVLRSFFESSILRVARLVTDNDGDFRTITRFKNKIFRNMKETYKKDFQERLRESKFDKSTDELLERIRIRRNQRIAHTIHNASEEELHKSTIYLKDLFSLRDQLNSLLSTLSFGTTRMMLPLEYDESVKHPVGVDSRTDIERILDHIAFDSYIVSLPETSPILWEARIRSLKEHDIEEINSYRSKLGLDNI</sequence>
<accession>A0A8I1ITR6</accession>
<dbReference type="AlphaFoldDB" id="A0A8I1ITR6"/>
<reference evidence="2" key="1">
    <citation type="submission" date="2020-12" db="EMBL/GenBank/DDBJ databases">
        <title>Paenibacillus polymyxa LMG 27872: a double-edged sword.</title>
        <authorList>
            <person name="Langendries S."/>
            <person name="Garcia Mendez S."/>
            <person name="Beirinckx S."/>
            <person name="Viaene T."/>
            <person name="Baeyen S."/>
            <person name="Goeminne G."/>
            <person name="Willems A."/>
            <person name="Debode J."/>
            <person name="Goormachtig S."/>
        </authorList>
    </citation>
    <scope>NUCLEOTIDE SEQUENCE</scope>
    <source>
        <strain evidence="2">LMG 27872</strain>
    </source>
</reference>
<proteinExistence type="predicted"/>
<dbReference type="Proteomes" id="UP000650605">
    <property type="component" value="Unassembled WGS sequence"/>
</dbReference>
<feature type="domain" description="HEPN AbiU2-like" evidence="1">
    <location>
        <begin position="51"/>
        <end position="183"/>
    </location>
</feature>
<evidence type="ECO:0000313" key="2">
    <source>
        <dbReference type="EMBL" id="MBM0635927.1"/>
    </source>
</evidence>
<evidence type="ECO:0000259" key="1">
    <source>
        <dbReference type="Pfam" id="PF18734"/>
    </source>
</evidence>
<dbReference type="InterPro" id="IPR040704">
    <property type="entry name" value="HEPN_AbiU2"/>
</dbReference>
<protein>
    <recommendedName>
        <fullName evidence="1">HEPN AbiU2-like domain-containing protein</fullName>
    </recommendedName>
</protein>
<evidence type="ECO:0000313" key="3">
    <source>
        <dbReference type="Proteomes" id="UP000650605"/>
    </source>
</evidence>